<gene>
    <name evidence="13" type="ORF">EFY79_12280</name>
</gene>
<dbReference type="EC" id="5.3.3.2" evidence="3 10"/>
<dbReference type="RefSeq" id="WP_123121010.1">
    <property type="nucleotide sequence ID" value="NZ_RJJR01000009.1"/>
</dbReference>
<dbReference type="EMBL" id="RJJR01000009">
    <property type="protein sequence ID" value="RNI35730.1"/>
    <property type="molecule type" value="Genomic_DNA"/>
</dbReference>
<evidence type="ECO:0000256" key="9">
    <source>
        <dbReference type="ARBA" id="ARBA00023235"/>
    </source>
</evidence>
<dbReference type="PROSITE" id="PS51462">
    <property type="entry name" value="NUDIX"/>
    <property type="match status" value="1"/>
</dbReference>
<evidence type="ECO:0000256" key="1">
    <source>
        <dbReference type="ARBA" id="ARBA00004826"/>
    </source>
</evidence>
<dbReference type="Gene3D" id="3.90.79.10">
    <property type="entry name" value="Nucleoside Triphosphate Pyrophosphohydrolase"/>
    <property type="match status" value="1"/>
</dbReference>
<feature type="domain" description="Nudix hydrolase" evidence="12">
    <location>
        <begin position="28"/>
        <end position="160"/>
    </location>
</feature>
<dbReference type="InterPro" id="IPR000086">
    <property type="entry name" value="NUDIX_hydrolase_dom"/>
</dbReference>
<evidence type="ECO:0000256" key="10">
    <source>
        <dbReference type="NCBIfam" id="TIGR02150"/>
    </source>
</evidence>
<dbReference type="HAMAP" id="MF_00202">
    <property type="entry name" value="Idi"/>
    <property type="match status" value="1"/>
</dbReference>
<dbReference type="PANTHER" id="PTHR10885">
    <property type="entry name" value="ISOPENTENYL-DIPHOSPHATE DELTA-ISOMERASE"/>
    <property type="match status" value="1"/>
</dbReference>
<comment type="caution">
    <text evidence="13">The sequence shown here is derived from an EMBL/GenBank/DDBJ whole genome shotgun (WGS) entry which is preliminary data.</text>
</comment>
<dbReference type="PANTHER" id="PTHR10885:SF0">
    <property type="entry name" value="ISOPENTENYL-DIPHOSPHATE DELTA-ISOMERASE"/>
    <property type="match status" value="1"/>
</dbReference>
<organism evidence="13 14">
    <name type="scientific">Hanamia caeni</name>
    <dbReference type="NCBI Taxonomy" id="2294116"/>
    <lineage>
        <taxon>Bacteria</taxon>
        <taxon>Pseudomonadati</taxon>
        <taxon>Bacteroidota</taxon>
        <taxon>Chitinophagia</taxon>
        <taxon>Chitinophagales</taxon>
        <taxon>Chitinophagaceae</taxon>
        <taxon>Hanamia</taxon>
    </lineage>
</organism>
<dbReference type="NCBIfam" id="TIGR02150">
    <property type="entry name" value="IPP_isom_1"/>
    <property type="match status" value="1"/>
</dbReference>
<evidence type="ECO:0000256" key="7">
    <source>
        <dbReference type="ARBA" id="ARBA00023211"/>
    </source>
</evidence>
<dbReference type="OrthoDB" id="9809458at2"/>
<dbReference type="SUPFAM" id="SSF55811">
    <property type="entry name" value="Nudix"/>
    <property type="match status" value="1"/>
</dbReference>
<feature type="active site" evidence="11">
    <location>
        <position position="65"/>
    </location>
</feature>
<keyword evidence="5" id="KW-0479">Metal-binding</keyword>
<dbReference type="GO" id="GO:0004452">
    <property type="term" value="F:isopentenyl-diphosphate delta-isomerase activity"/>
    <property type="evidence" value="ECO:0007669"/>
    <property type="project" value="UniProtKB-UniRule"/>
</dbReference>
<comment type="similarity">
    <text evidence="2">Belongs to the IPP isomerase type 1 family.</text>
</comment>
<comment type="pathway">
    <text evidence="1">Isoprenoid biosynthesis; dimethylallyl diphosphate biosynthesis; dimethylallyl diphosphate from isopentenyl diphosphate: step 1/1.</text>
</comment>
<dbReference type="AlphaFoldDB" id="A0A3M9ND41"/>
<dbReference type="Pfam" id="PF00293">
    <property type="entry name" value="NUDIX"/>
    <property type="match status" value="1"/>
</dbReference>
<dbReference type="InterPro" id="IPR011876">
    <property type="entry name" value="IsopentenylPP_isomerase_typ1"/>
</dbReference>
<dbReference type="Proteomes" id="UP000267223">
    <property type="component" value="Unassembled WGS sequence"/>
</dbReference>
<dbReference type="GO" id="GO:0046872">
    <property type="term" value="F:metal ion binding"/>
    <property type="evidence" value="ECO:0007669"/>
    <property type="project" value="UniProtKB-KW"/>
</dbReference>
<evidence type="ECO:0000313" key="13">
    <source>
        <dbReference type="EMBL" id="RNI35730.1"/>
    </source>
</evidence>
<evidence type="ECO:0000256" key="11">
    <source>
        <dbReference type="PIRSR" id="PIRSR018427-1"/>
    </source>
</evidence>
<evidence type="ECO:0000256" key="2">
    <source>
        <dbReference type="ARBA" id="ARBA00007579"/>
    </source>
</evidence>
<feature type="active site" evidence="11">
    <location>
        <position position="112"/>
    </location>
</feature>
<evidence type="ECO:0000259" key="12">
    <source>
        <dbReference type="PROSITE" id="PS51462"/>
    </source>
</evidence>
<dbReference type="CDD" id="cd02885">
    <property type="entry name" value="NUDIX_IPP_Isomerase"/>
    <property type="match status" value="1"/>
</dbReference>
<dbReference type="InterPro" id="IPR056375">
    <property type="entry name" value="Idi_bact"/>
</dbReference>
<evidence type="ECO:0000256" key="5">
    <source>
        <dbReference type="ARBA" id="ARBA00022723"/>
    </source>
</evidence>
<keyword evidence="4" id="KW-0963">Cytoplasm</keyword>
<keyword evidence="14" id="KW-1185">Reference proteome</keyword>
<keyword evidence="7" id="KW-0464">Manganese</keyword>
<dbReference type="NCBIfam" id="NF002995">
    <property type="entry name" value="PRK03759.1"/>
    <property type="match status" value="1"/>
</dbReference>
<name>A0A3M9ND41_9BACT</name>
<dbReference type="GO" id="GO:0009240">
    <property type="term" value="P:isopentenyl diphosphate biosynthetic process"/>
    <property type="evidence" value="ECO:0007669"/>
    <property type="project" value="TreeGrafter"/>
</dbReference>
<protein>
    <recommendedName>
        <fullName evidence="3 10">Isopentenyl-diphosphate delta-isomerase</fullName>
        <ecNumber evidence="3 10">5.3.3.2</ecNumber>
    </recommendedName>
</protein>
<reference evidence="13 14" key="1">
    <citation type="submission" date="2018-11" db="EMBL/GenBank/DDBJ databases">
        <title>Draft genome sequence of Ferruginibacter sp. BO-59.</title>
        <authorList>
            <person name="Im W.T."/>
        </authorList>
    </citation>
    <scope>NUCLEOTIDE SEQUENCE [LARGE SCALE GENOMIC DNA]</scope>
    <source>
        <strain evidence="13 14">BO-59</strain>
    </source>
</reference>
<evidence type="ECO:0000256" key="4">
    <source>
        <dbReference type="ARBA" id="ARBA00022490"/>
    </source>
</evidence>
<sequence length="175" mass="20028">MNELLILVDEHDNEIGLMEKMPAHLSGRLHRAFSVFIFNSKEELLLQQRADNKYHSGGLWTNTCCSHPIDGEDINVTIKKRLKEEMGMECETEYQFSFVYKASLGNGLIEHELDRVFFGTSDEKPVLNPSEAKDWKYISLDDLPAAIKSHPEDFSAWLKICLPKVISKIKENKSA</sequence>
<dbReference type="InterPro" id="IPR015797">
    <property type="entry name" value="NUDIX_hydrolase-like_dom_sf"/>
</dbReference>
<dbReference type="PIRSF" id="PIRSF018427">
    <property type="entry name" value="Isopntndiph_ism"/>
    <property type="match status" value="1"/>
</dbReference>
<evidence type="ECO:0000256" key="3">
    <source>
        <dbReference type="ARBA" id="ARBA00012057"/>
    </source>
</evidence>
<keyword evidence="9 13" id="KW-0413">Isomerase</keyword>
<evidence type="ECO:0000313" key="14">
    <source>
        <dbReference type="Proteomes" id="UP000267223"/>
    </source>
</evidence>
<dbReference type="UniPathway" id="UPA00059">
    <property type="reaction ID" value="UER00104"/>
</dbReference>
<keyword evidence="6" id="KW-0460">Magnesium</keyword>
<evidence type="ECO:0000256" key="8">
    <source>
        <dbReference type="ARBA" id="ARBA00023229"/>
    </source>
</evidence>
<keyword evidence="8" id="KW-0414">Isoprene biosynthesis</keyword>
<dbReference type="GO" id="GO:0005737">
    <property type="term" value="C:cytoplasm"/>
    <property type="evidence" value="ECO:0007669"/>
    <property type="project" value="TreeGrafter"/>
</dbReference>
<accession>A0A3M9ND41</accession>
<proteinExistence type="inferred from homology"/>
<evidence type="ECO:0000256" key="6">
    <source>
        <dbReference type="ARBA" id="ARBA00022842"/>
    </source>
</evidence>
<dbReference type="GO" id="GO:0050992">
    <property type="term" value="P:dimethylallyl diphosphate biosynthetic process"/>
    <property type="evidence" value="ECO:0007669"/>
    <property type="project" value="UniProtKB-UniPathway"/>
</dbReference>